<dbReference type="InterPro" id="IPR026875">
    <property type="entry name" value="PHydrolase_assoc_dom"/>
</dbReference>
<dbReference type="KEGG" id="llh:I41_07500"/>
<dbReference type="PANTHER" id="PTHR11373">
    <property type="entry name" value="DEOXYNUCLEOSIDE TRIPHOSPHATE TRIPHOSPHOHYDROLASE"/>
    <property type="match status" value="1"/>
</dbReference>
<comment type="similarity">
    <text evidence="2">Belongs to the dGTPase family. Type 2 subfamily.</text>
</comment>
<evidence type="ECO:0000256" key="1">
    <source>
        <dbReference type="ARBA" id="ARBA00022801"/>
    </source>
</evidence>
<dbReference type="Gene3D" id="1.10.3210.10">
    <property type="entry name" value="Hypothetical protein af1432"/>
    <property type="match status" value="1"/>
</dbReference>
<dbReference type="SMART" id="SM00471">
    <property type="entry name" value="HDc"/>
    <property type="match status" value="1"/>
</dbReference>
<feature type="region of interest" description="Disordered" evidence="3">
    <location>
        <begin position="24"/>
        <end position="43"/>
    </location>
</feature>
<evidence type="ECO:0000256" key="2">
    <source>
        <dbReference type="HAMAP-Rule" id="MF_01212"/>
    </source>
</evidence>
<dbReference type="InterPro" id="IPR003607">
    <property type="entry name" value="HD/PDEase_dom"/>
</dbReference>
<feature type="domain" description="HD" evidence="4">
    <location>
        <begin position="73"/>
        <end position="194"/>
    </location>
</feature>
<gene>
    <name evidence="5" type="primary">dgt</name>
    <name evidence="5" type="ORF">I41_07500</name>
</gene>
<dbReference type="PANTHER" id="PTHR11373:SF43">
    <property type="entry name" value="DEOXYGUANOSINETRIPHOSPHATE TRIPHOSPHOHYDROLASE-LIKE PROTEIN"/>
    <property type="match status" value="1"/>
</dbReference>
<dbReference type="Pfam" id="PF13286">
    <property type="entry name" value="HD_assoc"/>
    <property type="match status" value="1"/>
</dbReference>
<evidence type="ECO:0000313" key="5">
    <source>
        <dbReference type="EMBL" id="QDT71590.1"/>
    </source>
</evidence>
<dbReference type="CDD" id="cd00077">
    <property type="entry name" value="HDc"/>
    <property type="match status" value="1"/>
</dbReference>
<dbReference type="GO" id="GO:0008832">
    <property type="term" value="F:dGTPase activity"/>
    <property type="evidence" value="ECO:0007669"/>
    <property type="project" value="TreeGrafter"/>
</dbReference>
<dbReference type="InterPro" id="IPR023023">
    <property type="entry name" value="dNTPase_2"/>
</dbReference>
<keyword evidence="1 2" id="KW-0378">Hydrolase</keyword>
<dbReference type="SUPFAM" id="SSF109604">
    <property type="entry name" value="HD-domain/PDEase-like"/>
    <property type="match status" value="1"/>
</dbReference>
<keyword evidence="6" id="KW-1185">Reference proteome</keyword>
<dbReference type="PROSITE" id="PS51831">
    <property type="entry name" value="HD"/>
    <property type="match status" value="1"/>
</dbReference>
<evidence type="ECO:0000256" key="3">
    <source>
        <dbReference type="SAM" id="MobiDB-lite"/>
    </source>
</evidence>
<dbReference type="InterPro" id="IPR006261">
    <property type="entry name" value="dGTPase"/>
</dbReference>
<dbReference type="Proteomes" id="UP000317909">
    <property type="component" value="Chromosome"/>
</dbReference>
<dbReference type="RefSeq" id="WP_210421102.1">
    <property type="nucleotide sequence ID" value="NZ_CP036339.1"/>
</dbReference>
<dbReference type="AlphaFoldDB" id="A0A517TT87"/>
<evidence type="ECO:0000259" key="4">
    <source>
        <dbReference type="PROSITE" id="PS51831"/>
    </source>
</evidence>
<reference evidence="5 6" key="1">
    <citation type="submission" date="2019-02" db="EMBL/GenBank/DDBJ databases">
        <title>Deep-cultivation of Planctomycetes and their phenomic and genomic characterization uncovers novel biology.</title>
        <authorList>
            <person name="Wiegand S."/>
            <person name="Jogler M."/>
            <person name="Boedeker C."/>
            <person name="Pinto D."/>
            <person name="Vollmers J."/>
            <person name="Rivas-Marin E."/>
            <person name="Kohn T."/>
            <person name="Peeters S.H."/>
            <person name="Heuer A."/>
            <person name="Rast P."/>
            <person name="Oberbeckmann S."/>
            <person name="Bunk B."/>
            <person name="Jeske O."/>
            <person name="Meyerdierks A."/>
            <person name="Storesund J.E."/>
            <person name="Kallscheuer N."/>
            <person name="Luecker S."/>
            <person name="Lage O.M."/>
            <person name="Pohl T."/>
            <person name="Merkel B.J."/>
            <person name="Hornburger P."/>
            <person name="Mueller R.-W."/>
            <person name="Bruemmer F."/>
            <person name="Labrenz M."/>
            <person name="Spormann A.M."/>
            <person name="Op den Camp H."/>
            <person name="Overmann J."/>
            <person name="Amann R."/>
            <person name="Jetten M.S.M."/>
            <person name="Mascher T."/>
            <person name="Medema M.H."/>
            <person name="Devos D.P."/>
            <person name="Kaster A.-K."/>
            <person name="Ovreas L."/>
            <person name="Rohde M."/>
            <person name="Galperin M.Y."/>
            <person name="Jogler C."/>
        </authorList>
    </citation>
    <scope>NUCLEOTIDE SEQUENCE [LARGE SCALE GENOMIC DNA]</scope>
    <source>
        <strain evidence="5 6">I41</strain>
    </source>
</reference>
<proteinExistence type="inferred from homology"/>
<dbReference type="InterPro" id="IPR006674">
    <property type="entry name" value="HD_domain"/>
</dbReference>
<evidence type="ECO:0000313" key="6">
    <source>
        <dbReference type="Proteomes" id="UP000317909"/>
    </source>
</evidence>
<organism evidence="5 6">
    <name type="scientific">Lacipirellula limnantheis</name>
    <dbReference type="NCBI Taxonomy" id="2528024"/>
    <lineage>
        <taxon>Bacteria</taxon>
        <taxon>Pseudomonadati</taxon>
        <taxon>Planctomycetota</taxon>
        <taxon>Planctomycetia</taxon>
        <taxon>Pirellulales</taxon>
        <taxon>Lacipirellulaceae</taxon>
        <taxon>Lacipirellula</taxon>
    </lineage>
</organism>
<dbReference type="Pfam" id="PF01966">
    <property type="entry name" value="HD"/>
    <property type="match status" value="1"/>
</dbReference>
<sequence>MVNPLLPDAETQLAPYAMHGRDTAGRVHAEPTHPYRSPYQRDRDRIVHSSAFRRLAHKTQVFTGAMGDYHRSRLTHTLEVASIARTVGRTLRLNEDLIEALALAHDIGHPPFGHAGEDVLNECLADHGGFNHNRQALRIFELLETRYPDFPGLNLSREILAGQQSRSDKLRPVDSGGRLLEVQTVDAADSIAYNAHDADDAVELGMIEIAELDASAAWRTAAANARRRYAALDAHQFRRAAVHELIDLFVSDLITVSQRRLAELDPSNALIAAFQPQAIVASSAELSELKLELQRLLFDRVYRHPIVLDQRARAGAALREMFSQLVAHPAALPRRFAAVAESEGIHRAVGDCLACMTDHAALEEHARQFA</sequence>
<dbReference type="HAMAP" id="MF_01212">
    <property type="entry name" value="dGTPase_type2"/>
    <property type="match status" value="1"/>
</dbReference>
<dbReference type="EMBL" id="CP036339">
    <property type="protein sequence ID" value="QDT71590.1"/>
    <property type="molecule type" value="Genomic_DNA"/>
</dbReference>
<name>A0A517TT87_9BACT</name>
<dbReference type="InterPro" id="IPR050135">
    <property type="entry name" value="dGTPase-like"/>
</dbReference>
<accession>A0A517TT87</accession>
<dbReference type="NCBIfam" id="TIGR01353">
    <property type="entry name" value="dGTP_triPase"/>
    <property type="match status" value="1"/>
</dbReference>
<dbReference type="GO" id="GO:0006203">
    <property type="term" value="P:dGTP catabolic process"/>
    <property type="evidence" value="ECO:0007669"/>
    <property type="project" value="TreeGrafter"/>
</dbReference>
<protein>
    <recommendedName>
        <fullName evidence="2">Deoxyguanosinetriphosphate triphosphohydrolase-like protein</fullName>
    </recommendedName>
</protein>